<reference evidence="8" key="1">
    <citation type="submission" date="2023-06" db="EMBL/GenBank/DDBJ databases">
        <authorList>
            <person name="Delattre M."/>
        </authorList>
    </citation>
    <scope>NUCLEOTIDE SEQUENCE</scope>
    <source>
        <strain evidence="8">AF72</strain>
    </source>
</reference>
<accession>A0AA36CEH9</accession>
<keyword evidence="4" id="KW-0254">Endocytosis</keyword>
<dbReference type="AlphaFoldDB" id="A0AA36CEH9"/>
<dbReference type="Pfam" id="PF00928">
    <property type="entry name" value="Adap_comp_sub"/>
    <property type="match status" value="1"/>
</dbReference>
<evidence type="ECO:0000256" key="3">
    <source>
        <dbReference type="ARBA" id="ARBA00022490"/>
    </source>
</evidence>
<dbReference type="SUPFAM" id="SSF49447">
    <property type="entry name" value="Second domain of Mu2 adaptin subunit (ap50) of ap2 adaptor"/>
    <property type="match status" value="1"/>
</dbReference>
<feature type="domain" description="SHD" evidence="6">
    <location>
        <begin position="20"/>
        <end position="175"/>
    </location>
</feature>
<dbReference type="PROSITE" id="PS51070">
    <property type="entry name" value="SHD"/>
    <property type="match status" value="1"/>
</dbReference>
<dbReference type="Proteomes" id="UP001177023">
    <property type="component" value="Unassembled WGS sequence"/>
</dbReference>
<feature type="non-terminal residue" evidence="8">
    <location>
        <position position="1"/>
    </location>
</feature>
<evidence type="ECO:0000256" key="4">
    <source>
        <dbReference type="ARBA" id="ARBA00022583"/>
    </source>
</evidence>
<dbReference type="GO" id="GO:0006897">
    <property type="term" value="P:endocytosis"/>
    <property type="evidence" value="ECO:0007669"/>
    <property type="project" value="UniProtKB-KW"/>
</dbReference>
<evidence type="ECO:0000259" key="6">
    <source>
        <dbReference type="PROSITE" id="PS51070"/>
    </source>
</evidence>
<sequence length="464" mass="52963">MPPKEDPFAAPADANLFDDNYDPFDVRPVEDIVAAAKAKAEAAKMSSDGQDDDYFGATDRRSNLSTPTQEGGSPISARPTGFEDEFKCEAYDVYGKIHTVKLQYVQYKERVGIRPGQISRLVEGHVTKYGLPLEHSAQCNVLLKFGSLNADELQSFVNTIEDVLFKCPAKRDTKPQYKQDEVQIHCYDEYTAHVDKLGIVSDQRARVRMFCLAFVSGSPFLEIGLNDRRRQGKEIVRRKDILPMYTERWIRFENLEFHNTVEQPAFESEQVIRLQPPDGCFFEIMRFRVRPPKNREKALTVKCIMKIAGSKVEIRMEAMAAAQVERFPIPEAWIYIFREERHWGVGSVHSKKLRPGKVKNLKDRLLGAVQQNESNLIEVEIDYIQCADLDVDAVANSEANPEDTIAIPEMHRPAMHPTDVADMHEGYRINLPEAQFKRDDSSSDEDEAKTQFPTIKIDMSNYGY</sequence>
<evidence type="ECO:0000313" key="8">
    <source>
        <dbReference type="EMBL" id="CAJ0566958.1"/>
    </source>
</evidence>
<organism evidence="8 9">
    <name type="scientific">Mesorhabditis spiculigera</name>
    <dbReference type="NCBI Taxonomy" id="96644"/>
    <lineage>
        <taxon>Eukaryota</taxon>
        <taxon>Metazoa</taxon>
        <taxon>Ecdysozoa</taxon>
        <taxon>Nematoda</taxon>
        <taxon>Chromadorea</taxon>
        <taxon>Rhabditida</taxon>
        <taxon>Rhabditina</taxon>
        <taxon>Rhabditomorpha</taxon>
        <taxon>Rhabditoidea</taxon>
        <taxon>Rhabditidae</taxon>
        <taxon>Mesorhabditinae</taxon>
        <taxon>Mesorhabditis</taxon>
    </lineage>
</organism>
<proteinExistence type="inferred from homology"/>
<evidence type="ECO:0000259" key="7">
    <source>
        <dbReference type="PROSITE" id="PS51072"/>
    </source>
</evidence>
<evidence type="ECO:0000256" key="1">
    <source>
        <dbReference type="ARBA" id="ARBA00004496"/>
    </source>
</evidence>
<evidence type="ECO:0000313" key="9">
    <source>
        <dbReference type="Proteomes" id="UP001177023"/>
    </source>
</evidence>
<keyword evidence="3" id="KW-0963">Cytoplasm</keyword>
<feature type="region of interest" description="Disordered" evidence="5">
    <location>
        <begin position="40"/>
        <end position="80"/>
    </location>
</feature>
<dbReference type="EMBL" id="CATQJA010001363">
    <property type="protein sequence ID" value="CAJ0566958.1"/>
    <property type="molecule type" value="Genomic_DNA"/>
</dbReference>
<comment type="similarity">
    <text evidence="2">Belongs to the Stoned B family.</text>
</comment>
<comment type="subcellular location">
    <subcellularLocation>
        <location evidence="1">Cytoplasm</location>
    </subcellularLocation>
</comment>
<dbReference type="InterPro" id="IPR028565">
    <property type="entry name" value="MHD"/>
</dbReference>
<dbReference type="GO" id="GO:0005737">
    <property type="term" value="C:cytoplasm"/>
    <property type="evidence" value="ECO:0007669"/>
    <property type="project" value="UniProtKB-SubCell"/>
</dbReference>
<protein>
    <submittedName>
        <fullName evidence="8">Uncharacterized protein</fullName>
    </submittedName>
</protein>
<dbReference type="FunFam" id="2.60.40.1170:FF:000022">
    <property type="entry name" value="AP-1 complex subunit mu"/>
    <property type="match status" value="1"/>
</dbReference>
<comment type="caution">
    <text evidence="8">The sequence shown here is derived from an EMBL/GenBank/DDBJ whole genome shotgun (WGS) entry which is preliminary data.</text>
</comment>
<dbReference type="Gene3D" id="2.60.40.1170">
    <property type="entry name" value="Mu homology domain, subdomain B"/>
    <property type="match status" value="1"/>
</dbReference>
<gene>
    <name evidence="8" type="ORF">MSPICULIGERA_LOCUS5535</name>
</gene>
<dbReference type="InterPro" id="IPR012320">
    <property type="entry name" value="SHD_dom"/>
</dbReference>
<keyword evidence="9" id="KW-1185">Reference proteome</keyword>
<name>A0AA36CEH9_9BILA</name>
<dbReference type="PANTHER" id="PTHR10529">
    <property type="entry name" value="AP COMPLEX SUBUNIT MU"/>
    <property type="match status" value="1"/>
</dbReference>
<dbReference type="PROSITE" id="PS51072">
    <property type="entry name" value="MHD"/>
    <property type="match status" value="1"/>
</dbReference>
<dbReference type="InterPro" id="IPR050431">
    <property type="entry name" value="Adaptor_comp_med_subunit"/>
</dbReference>
<dbReference type="InterPro" id="IPR036168">
    <property type="entry name" value="AP2_Mu_C_sf"/>
</dbReference>
<evidence type="ECO:0000256" key="5">
    <source>
        <dbReference type="SAM" id="MobiDB-lite"/>
    </source>
</evidence>
<evidence type="ECO:0000256" key="2">
    <source>
        <dbReference type="ARBA" id="ARBA00005579"/>
    </source>
</evidence>
<feature type="domain" description="MHD" evidence="7">
    <location>
        <begin position="179"/>
        <end position="464"/>
    </location>
</feature>